<protein>
    <recommendedName>
        <fullName evidence="5">SsuA/THI5-like domain-containing protein</fullName>
    </recommendedName>
</protein>
<name>A0ABP8NY85_9NOCA</name>
<dbReference type="Pfam" id="PF09084">
    <property type="entry name" value="NMT1"/>
    <property type="match status" value="1"/>
</dbReference>
<dbReference type="EMBL" id="BAABFB010000024">
    <property type="protein sequence ID" value="GAA4474835.1"/>
    <property type="molecule type" value="Genomic_DNA"/>
</dbReference>
<evidence type="ECO:0000256" key="2">
    <source>
        <dbReference type="ARBA" id="ARBA00010742"/>
    </source>
</evidence>
<evidence type="ECO:0000256" key="3">
    <source>
        <dbReference type="ARBA" id="ARBA00022729"/>
    </source>
</evidence>
<evidence type="ECO:0000313" key="6">
    <source>
        <dbReference type="EMBL" id="GAA4474835.1"/>
    </source>
</evidence>
<dbReference type="PANTHER" id="PTHR30024">
    <property type="entry name" value="ALIPHATIC SULFONATES-BINDING PROTEIN-RELATED"/>
    <property type="match status" value="1"/>
</dbReference>
<dbReference type="Gene3D" id="3.40.190.10">
    <property type="entry name" value="Periplasmic binding protein-like II"/>
    <property type="match status" value="2"/>
</dbReference>
<evidence type="ECO:0000256" key="1">
    <source>
        <dbReference type="ARBA" id="ARBA00004418"/>
    </source>
</evidence>
<comment type="similarity">
    <text evidence="2">Belongs to the bacterial solute-binding protein SsuA/TauA family.</text>
</comment>
<keyword evidence="3 4" id="KW-0732">Signal</keyword>
<dbReference type="SUPFAM" id="SSF53850">
    <property type="entry name" value="Periplasmic binding protein-like II"/>
    <property type="match status" value="1"/>
</dbReference>
<gene>
    <name evidence="6" type="ORF">GCM10023094_11190</name>
</gene>
<dbReference type="InterPro" id="IPR015168">
    <property type="entry name" value="SsuA/THI5"/>
</dbReference>
<proteinExistence type="inferred from homology"/>
<reference evidence="7" key="1">
    <citation type="journal article" date="2019" name="Int. J. Syst. Evol. Microbiol.">
        <title>The Global Catalogue of Microorganisms (GCM) 10K type strain sequencing project: providing services to taxonomists for standard genome sequencing and annotation.</title>
        <authorList>
            <consortium name="The Broad Institute Genomics Platform"/>
            <consortium name="The Broad Institute Genome Sequencing Center for Infectious Disease"/>
            <person name="Wu L."/>
            <person name="Ma J."/>
        </authorList>
    </citation>
    <scope>NUCLEOTIDE SEQUENCE [LARGE SCALE GENOMIC DNA]</scope>
    <source>
        <strain evidence="7">JCM 32206</strain>
    </source>
</reference>
<sequence length="335" mass="35690">MEFSFSPKWGKLRTVAVSLVVASALVTSACGSGDTGSQDDLKVTAAILPAYQNLAMKVGVVQGFFKNHGLDVNLIDNTDPAAQLSAMGNQFDIIPSSGSYLLNAAQKGLDATIVNNQSESTTESPAALLVTQKPINNYADLKGATIGVPLLTSYSGASLTYLMQKAGLTSDDYKLVAVPYAEQLDQFKAGRIQAAMSATPFTEGLKSAGFAVSDADIFSEAVHAAAGSDTIRFSPNFNLATTEWVKNNPKEVEAWRAGIEDSIEWLKANPAEGKKILVEWTKMPPQMADLANPPAFEMDIDPAQFDAIWNVMNVAGLAKGNYPGDNIKVFAANNR</sequence>
<evidence type="ECO:0000259" key="5">
    <source>
        <dbReference type="Pfam" id="PF09084"/>
    </source>
</evidence>
<feature type="domain" description="SsuA/THI5-like" evidence="5">
    <location>
        <begin position="58"/>
        <end position="272"/>
    </location>
</feature>
<keyword evidence="7" id="KW-1185">Reference proteome</keyword>
<accession>A0ABP8NY85</accession>
<dbReference type="PANTHER" id="PTHR30024:SF47">
    <property type="entry name" value="TAURINE-BINDING PERIPLASMIC PROTEIN"/>
    <property type="match status" value="1"/>
</dbReference>
<dbReference type="Proteomes" id="UP001501183">
    <property type="component" value="Unassembled WGS sequence"/>
</dbReference>
<dbReference type="RefSeq" id="WP_345342784.1">
    <property type="nucleotide sequence ID" value="NZ_BAABFB010000024.1"/>
</dbReference>
<comment type="caution">
    <text evidence="6">The sequence shown here is derived from an EMBL/GenBank/DDBJ whole genome shotgun (WGS) entry which is preliminary data.</text>
</comment>
<feature type="signal peptide" evidence="4">
    <location>
        <begin position="1"/>
        <end position="29"/>
    </location>
</feature>
<comment type="subcellular location">
    <subcellularLocation>
        <location evidence="1">Periplasm</location>
    </subcellularLocation>
</comment>
<organism evidence="6 7">
    <name type="scientific">Rhodococcus olei</name>
    <dbReference type="NCBI Taxonomy" id="2161675"/>
    <lineage>
        <taxon>Bacteria</taxon>
        <taxon>Bacillati</taxon>
        <taxon>Actinomycetota</taxon>
        <taxon>Actinomycetes</taxon>
        <taxon>Mycobacteriales</taxon>
        <taxon>Nocardiaceae</taxon>
        <taxon>Rhodococcus</taxon>
    </lineage>
</organism>
<evidence type="ECO:0000313" key="7">
    <source>
        <dbReference type="Proteomes" id="UP001501183"/>
    </source>
</evidence>
<evidence type="ECO:0000256" key="4">
    <source>
        <dbReference type="SAM" id="SignalP"/>
    </source>
</evidence>
<feature type="chain" id="PRO_5045435225" description="SsuA/THI5-like domain-containing protein" evidence="4">
    <location>
        <begin position="30"/>
        <end position="335"/>
    </location>
</feature>